<comment type="caution">
    <text evidence="1">The sequence shown here is derived from an EMBL/GenBank/DDBJ whole genome shotgun (WGS) entry which is preliminary data.</text>
</comment>
<accession>A0ABV6XCG6</accession>
<name>A0ABV6XCG6_9ACTN</name>
<protein>
    <submittedName>
        <fullName evidence="1">Uncharacterized protein</fullName>
    </submittedName>
</protein>
<dbReference type="EMBL" id="JBHEZY010000024">
    <property type="protein sequence ID" value="MFC1435972.1"/>
    <property type="molecule type" value="Genomic_DNA"/>
</dbReference>
<dbReference type="RefSeq" id="WP_380559332.1">
    <property type="nucleotide sequence ID" value="NZ_JBHEZY010000024.1"/>
</dbReference>
<sequence>MVDMWSLDSEAIEESVAFQAQVRDLVWRETRRRLGLSEHEGPATPNALAPTSAAALHLNLVYLQVATEAGQAGEALAADGAARAGRAGASYADLGLSAGITRQAARKRWPATVGTQWVLYLLTGKTGPHGTATKVFRSGEKAIETGRTAVDKGAVADEGAVGAVVIDSSRQAVWACYFNRGTWAPQETELPEALRTVPRTGEDGHADWLHRWEQHVASLL</sequence>
<reference evidence="1 2" key="1">
    <citation type="submission" date="2024-09" db="EMBL/GenBank/DDBJ databases">
        <authorList>
            <person name="Lee S.D."/>
        </authorList>
    </citation>
    <scope>NUCLEOTIDE SEQUENCE [LARGE SCALE GENOMIC DNA]</scope>
    <source>
        <strain evidence="1 2">N1-3</strain>
    </source>
</reference>
<gene>
    <name evidence="1" type="ORF">ACEZDB_35605</name>
</gene>
<dbReference type="Proteomes" id="UP001592530">
    <property type="component" value="Unassembled WGS sequence"/>
</dbReference>
<evidence type="ECO:0000313" key="2">
    <source>
        <dbReference type="Proteomes" id="UP001592530"/>
    </source>
</evidence>
<proteinExistence type="predicted"/>
<organism evidence="1 2">
    <name type="scientific">Streptacidiphilus alkalitolerans</name>
    <dbReference type="NCBI Taxonomy" id="3342712"/>
    <lineage>
        <taxon>Bacteria</taxon>
        <taxon>Bacillati</taxon>
        <taxon>Actinomycetota</taxon>
        <taxon>Actinomycetes</taxon>
        <taxon>Kitasatosporales</taxon>
        <taxon>Streptomycetaceae</taxon>
        <taxon>Streptacidiphilus</taxon>
    </lineage>
</organism>
<evidence type="ECO:0000313" key="1">
    <source>
        <dbReference type="EMBL" id="MFC1435972.1"/>
    </source>
</evidence>